<keyword evidence="2" id="KW-0489">Methyltransferase</keyword>
<dbReference type="STRING" id="388357.GCA_001580365_03871"/>
<dbReference type="GO" id="GO:0004519">
    <property type="term" value="F:endonuclease activity"/>
    <property type="evidence" value="ECO:0007669"/>
    <property type="project" value="UniProtKB-KW"/>
</dbReference>
<dbReference type="InterPro" id="IPR012327">
    <property type="entry name" value="MeTrfase_D12"/>
</dbReference>
<dbReference type="Gene3D" id="3.40.50.150">
    <property type="entry name" value="Vaccinia Virus protein VP39"/>
    <property type="match status" value="1"/>
</dbReference>
<dbReference type="GO" id="GO:0032259">
    <property type="term" value="P:methylation"/>
    <property type="evidence" value="ECO:0007669"/>
    <property type="project" value="UniProtKB-KW"/>
</dbReference>
<dbReference type="Proteomes" id="UP000321103">
    <property type="component" value="Unassembled WGS sequence"/>
</dbReference>
<dbReference type="PROSITE" id="PS00092">
    <property type="entry name" value="N6_MTASE"/>
    <property type="match status" value="1"/>
</dbReference>
<dbReference type="Pfam" id="PF02086">
    <property type="entry name" value="MethyltransfD12"/>
    <property type="match status" value="1"/>
</dbReference>
<keyword evidence="6" id="KW-0255">Endonuclease</keyword>
<evidence type="ECO:0000313" key="6">
    <source>
        <dbReference type="EMBL" id="GEO97301.1"/>
    </source>
</evidence>
<evidence type="ECO:0000256" key="5">
    <source>
        <dbReference type="ARBA" id="ARBA00047942"/>
    </source>
</evidence>
<accession>A0A512II00</accession>
<comment type="catalytic activity">
    <reaction evidence="5">
        <text>a 2'-deoxyadenosine in DNA + S-adenosyl-L-methionine = an N(6)-methyl-2'-deoxyadenosine in DNA + S-adenosyl-L-homocysteine + H(+)</text>
        <dbReference type="Rhea" id="RHEA:15197"/>
        <dbReference type="Rhea" id="RHEA-COMP:12418"/>
        <dbReference type="Rhea" id="RHEA-COMP:12419"/>
        <dbReference type="ChEBI" id="CHEBI:15378"/>
        <dbReference type="ChEBI" id="CHEBI:57856"/>
        <dbReference type="ChEBI" id="CHEBI:59789"/>
        <dbReference type="ChEBI" id="CHEBI:90615"/>
        <dbReference type="ChEBI" id="CHEBI:90616"/>
        <dbReference type="EC" id="2.1.1.72"/>
    </reaction>
</comment>
<sequence>MCMSYRYLGNKTRLSEWIVSEIARVLPPGSSIADPMCGTAAISIALARAGYSVTAADALTFPVVHARTRLLAKQPPAFAALGGYDEALNWMRSAAPREGYFFREFGESGQPDNGRAPRLYFSARNAAHIDGIREGIRTLRSAGILTEIEHSVLLHHLILATNKVANITGTYGYFRSTLSAPSLRPLAFEPIVFEDTLGNHTVTQSAVEDLATTLTTDAVYLDPPYTKRQYAGNYHVLETLAQGDEPVAAGDGGLRPWTDQASDFCYRRSAGKAFRETLERLNVPHVFISYSEDGQVHEDELMSILSDFGKVTVHEQPHVRFRSNDRVKGGSVLEHLYHVEAI</sequence>
<dbReference type="InterPro" id="IPR029063">
    <property type="entry name" value="SAM-dependent_MTases_sf"/>
</dbReference>
<dbReference type="AlphaFoldDB" id="A0A512II00"/>
<dbReference type="InterPro" id="IPR002052">
    <property type="entry name" value="DNA_methylase_N6_adenine_CS"/>
</dbReference>
<evidence type="ECO:0000256" key="3">
    <source>
        <dbReference type="ARBA" id="ARBA00022679"/>
    </source>
</evidence>
<protein>
    <recommendedName>
        <fullName evidence="1">site-specific DNA-methyltransferase (adenine-specific)</fullName>
        <ecNumber evidence="1">2.1.1.72</ecNumber>
    </recommendedName>
</protein>
<keyword evidence="7" id="KW-1185">Reference proteome</keyword>
<comment type="caution">
    <text evidence="6">The sequence shown here is derived from an EMBL/GenBank/DDBJ whole genome shotgun (WGS) entry which is preliminary data.</text>
</comment>
<dbReference type="PRINTS" id="PR00505">
    <property type="entry name" value="D12N6MTFRASE"/>
</dbReference>
<keyword evidence="6" id="KW-0378">Hydrolase</keyword>
<organism evidence="6 7">
    <name type="scientific">Kocuria turfanensis</name>
    <dbReference type="NCBI Taxonomy" id="388357"/>
    <lineage>
        <taxon>Bacteria</taxon>
        <taxon>Bacillati</taxon>
        <taxon>Actinomycetota</taxon>
        <taxon>Actinomycetes</taxon>
        <taxon>Micrococcales</taxon>
        <taxon>Micrococcaceae</taxon>
        <taxon>Kocuria</taxon>
    </lineage>
</organism>
<name>A0A512II00_9MICC</name>
<reference evidence="6 7" key="1">
    <citation type="submission" date="2019-07" db="EMBL/GenBank/DDBJ databases">
        <title>Whole genome shotgun sequence of Kocuria turfanensis NBRC 107627.</title>
        <authorList>
            <person name="Hosoyama A."/>
            <person name="Uohara A."/>
            <person name="Ohji S."/>
            <person name="Ichikawa N."/>
        </authorList>
    </citation>
    <scope>NUCLEOTIDE SEQUENCE [LARGE SCALE GENOMIC DNA]</scope>
    <source>
        <strain evidence="6 7">NBRC 107627</strain>
    </source>
</reference>
<dbReference type="GO" id="GO:0009007">
    <property type="term" value="F:site-specific DNA-methyltransferase (adenine-specific) activity"/>
    <property type="evidence" value="ECO:0007669"/>
    <property type="project" value="UniProtKB-EC"/>
</dbReference>
<proteinExistence type="predicted"/>
<evidence type="ECO:0000313" key="7">
    <source>
        <dbReference type="Proteomes" id="UP000321103"/>
    </source>
</evidence>
<evidence type="ECO:0000256" key="4">
    <source>
        <dbReference type="ARBA" id="ARBA00022691"/>
    </source>
</evidence>
<gene>
    <name evidence="6" type="ORF">KTU01_34240</name>
</gene>
<dbReference type="EC" id="2.1.1.72" evidence="1"/>
<dbReference type="GO" id="GO:0003676">
    <property type="term" value="F:nucleic acid binding"/>
    <property type="evidence" value="ECO:0007669"/>
    <property type="project" value="InterPro"/>
</dbReference>
<dbReference type="GO" id="GO:0009307">
    <property type="term" value="P:DNA restriction-modification system"/>
    <property type="evidence" value="ECO:0007669"/>
    <property type="project" value="InterPro"/>
</dbReference>
<evidence type="ECO:0000256" key="1">
    <source>
        <dbReference type="ARBA" id="ARBA00011900"/>
    </source>
</evidence>
<evidence type="ECO:0000256" key="2">
    <source>
        <dbReference type="ARBA" id="ARBA00022603"/>
    </source>
</evidence>
<dbReference type="EMBL" id="BJZS01000117">
    <property type="protein sequence ID" value="GEO97301.1"/>
    <property type="molecule type" value="Genomic_DNA"/>
</dbReference>
<keyword evidence="6" id="KW-0540">Nuclease</keyword>
<keyword evidence="4" id="KW-0949">S-adenosyl-L-methionine</keyword>
<dbReference type="SUPFAM" id="SSF53335">
    <property type="entry name" value="S-adenosyl-L-methionine-dependent methyltransferases"/>
    <property type="match status" value="1"/>
</dbReference>
<keyword evidence="3" id="KW-0808">Transferase</keyword>